<organism evidence="1 2">
    <name type="scientific">Somion occarium</name>
    <dbReference type="NCBI Taxonomy" id="3059160"/>
    <lineage>
        <taxon>Eukaryota</taxon>
        <taxon>Fungi</taxon>
        <taxon>Dikarya</taxon>
        <taxon>Basidiomycota</taxon>
        <taxon>Agaricomycotina</taxon>
        <taxon>Agaricomycetes</taxon>
        <taxon>Polyporales</taxon>
        <taxon>Cerrenaceae</taxon>
        <taxon>Somion</taxon>
    </lineage>
</organism>
<reference evidence="2" key="1">
    <citation type="submission" date="2024-04" db="EMBL/GenBank/DDBJ databases">
        <authorList>
            <person name="Shaw F."/>
            <person name="Minotto A."/>
        </authorList>
    </citation>
    <scope>NUCLEOTIDE SEQUENCE [LARGE SCALE GENOMIC DNA]</scope>
</reference>
<evidence type="ECO:0008006" key="3">
    <source>
        <dbReference type="Google" id="ProtNLM"/>
    </source>
</evidence>
<protein>
    <recommendedName>
        <fullName evidence="3">F-box domain-containing protein</fullName>
    </recommendedName>
</protein>
<evidence type="ECO:0000313" key="2">
    <source>
        <dbReference type="Proteomes" id="UP001497453"/>
    </source>
</evidence>
<evidence type="ECO:0000313" key="1">
    <source>
        <dbReference type="EMBL" id="CAL1712122.1"/>
    </source>
</evidence>
<dbReference type="Proteomes" id="UP001497453">
    <property type="component" value="Chromosome 7"/>
</dbReference>
<keyword evidence="2" id="KW-1185">Reference proteome</keyword>
<dbReference type="EMBL" id="OZ037950">
    <property type="protein sequence ID" value="CAL1712122.1"/>
    <property type="molecule type" value="Genomic_DNA"/>
</dbReference>
<dbReference type="Gene3D" id="3.80.10.10">
    <property type="entry name" value="Ribonuclease Inhibitor"/>
    <property type="match status" value="1"/>
</dbReference>
<dbReference type="SUPFAM" id="SSF52047">
    <property type="entry name" value="RNI-like"/>
    <property type="match status" value="1"/>
</dbReference>
<dbReference type="InterPro" id="IPR032675">
    <property type="entry name" value="LRR_dom_sf"/>
</dbReference>
<gene>
    <name evidence="1" type="ORF">GFSPODELE1_LOCUS8678</name>
</gene>
<proteinExistence type="predicted"/>
<accession>A0ABP1DYZ7</accession>
<name>A0ABP1DYZ7_9APHY</name>
<sequence>MHHIFHIVEIVNAICGYIYDDAKSKHALVALAMTCRAFQETALSVLWKHQESLVPLLLCLGDAIKERRLSQESDEDDFPSESLPTSVINRGKILYALRPPTTEDIQRVLRYTSKIKTLTRGFVHTQTIHPSALSALLSTSEGPILPNLRTLEWPLRGVQARDLPFLARFLSPRLTSLSLFCPEYAMDMLMLDLLGRSCRELTSILFECEAGPGFAVSLRDCLLHLGHLQDFTCTASIDMVHILILAQMPHVDLLDIRISEEASMLPPIPCTEGLFPQVRQLTISSIDLHGVIQFFGIAPMPCLEKLWILLDDDDYPALHLLEKLEKALTRQITHETLTVLSISSGCSDLPWDASKAIRAATLEPLFVFGNLEKLELDCHWCYDLDDSFIASAAKAWPRMEEFTLDPYGTWPPSGECHATMMSLLSITQYCPSITWISSHFEGRAPAVSEAHRPGNGHHAAKVHSIEVGNAGISAADVRDVAAFLSDIFPNLRSVCSWSDQDSPVSGRWQEVASLARWAISIRSQERCWYGNVVVDNGNT</sequence>